<protein>
    <submittedName>
        <fullName evidence="1">DUF1427 family protein</fullName>
    </submittedName>
</protein>
<name>A0A5R9AK63_PSENT</name>
<gene>
    <name evidence="1" type="ORF">FEA48_04905</name>
</gene>
<dbReference type="Pfam" id="PF07235">
    <property type="entry name" value="DUF1427"/>
    <property type="match status" value="1"/>
</dbReference>
<dbReference type="NCBIfam" id="TIGR03510">
    <property type="entry name" value="XapX"/>
    <property type="match status" value="1"/>
</dbReference>
<dbReference type="Proteomes" id="UP000307510">
    <property type="component" value="Unassembled WGS sequence"/>
</dbReference>
<reference evidence="2" key="2">
    <citation type="submission" date="2019-06" db="EMBL/GenBank/DDBJ databases">
        <title>AzeR, a transcriptional regulator that responds to azelaic acid in Pseudomonas nitroreducens.</title>
        <authorList>
            <person name="Bez C."/>
            <person name="Javvadi S.G."/>
            <person name="Bertani I."/>
            <person name="Devescovi G."/>
            <person name="Studholme D.J."/>
            <person name="Geller A."/>
            <person name="Levy A."/>
            <person name="Venturi V."/>
        </authorList>
    </citation>
    <scope>NUCLEOTIDE SEQUENCE [LARGE SCALE GENOMIC DNA]</scope>
    <source>
        <strain evidence="2">DSM 9128</strain>
    </source>
</reference>
<accession>A0A5R9AK63</accession>
<dbReference type="InterPro" id="IPR020017">
    <property type="entry name" value="XapX_domain"/>
</dbReference>
<evidence type="ECO:0000313" key="2">
    <source>
        <dbReference type="Proteomes" id="UP000307510"/>
    </source>
</evidence>
<sequence length="53" mass="5821">MNYLISLAIGINVGLAYHFLDFRSPAPPLVALVGLLGMQIGENALPLLSRWFH</sequence>
<comment type="caution">
    <text evidence="1">The sequence shown here is derived from an EMBL/GenBank/DDBJ whole genome shotgun (WGS) entry which is preliminary data.</text>
</comment>
<dbReference type="InterPro" id="IPR009872">
    <property type="entry name" value="DUF1427"/>
</dbReference>
<evidence type="ECO:0000313" key="1">
    <source>
        <dbReference type="EMBL" id="TLP78544.1"/>
    </source>
</evidence>
<dbReference type="AlphaFoldDB" id="A0A5R9AK63"/>
<reference evidence="1 2" key="1">
    <citation type="submission" date="2019-05" db="EMBL/GenBank/DDBJ databases">
        <authorList>
            <person name="Moore K."/>
            <person name="O'Neill P."/>
            <person name="Farbos A."/>
            <person name="Studholme D.J."/>
        </authorList>
    </citation>
    <scope>NUCLEOTIDE SEQUENCE [LARGE SCALE GENOMIC DNA]</scope>
    <source>
        <strain evidence="1 2">DSM 9128</strain>
    </source>
</reference>
<dbReference type="RefSeq" id="WP_138212768.1">
    <property type="nucleotide sequence ID" value="NZ_VASG01000001.1"/>
</dbReference>
<proteinExistence type="predicted"/>
<organism evidence="1 2">
    <name type="scientific">Pseudomonas nitroreducens</name>
    <dbReference type="NCBI Taxonomy" id="46680"/>
    <lineage>
        <taxon>Bacteria</taxon>
        <taxon>Pseudomonadati</taxon>
        <taxon>Pseudomonadota</taxon>
        <taxon>Gammaproteobacteria</taxon>
        <taxon>Pseudomonadales</taxon>
        <taxon>Pseudomonadaceae</taxon>
        <taxon>Pseudomonas</taxon>
    </lineage>
</organism>
<dbReference type="EMBL" id="VASG01000001">
    <property type="protein sequence ID" value="TLP78544.1"/>
    <property type="molecule type" value="Genomic_DNA"/>
</dbReference>